<feature type="compositionally biased region" description="Basic and acidic residues" evidence="1">
    <location>
        <begin position="179"/>
        <end position="228"/>
    </location>
</feature>
<feature type="non-terminal residue" evidence="2">
    <location>
        <position position="243"/>
    </location>
</feature>
<dbReference type="EMBL" id="CADCTS010000461">
    <property type="protein sequence ID" value="CAA9333660.1"/>
    <property type="molecule type" value="Genomic_DNA"/>
</dbReference>
<feature type="compositionally biased region" description="Basic and acidic residues" evidence="1">
    <location>
        <begin position="26"/>
        <end position="54"/>
    </location>
</feature>
<dbReference type="GO" id="GO:0009045">
    <property type="term" value="F:xylose isomerase activity"/>
    <property type="evidence" value="ECO:0007669"/>
    <property type="project" value="UniProtKB-EC"/>
</dbReference>
<feature type="compositionally biased region" description="Low complexity" evidence="1">
    <location>
        <begin position="156"/>
        <end position="165"/>
    </location>
</feature>
<gene>
    <name evidence="2" type="ORF">AVDCRST_MAG48-3253</name>
</gene>
<organism evidence="2">
    <name type="scientific">uncultured Friedmanniella sp</name>
    <dbReference type="NCBI Taxonomy" id="335381"/>
    <lineage>
        <taxon>Bacteria</taxon>
        <taxon>Bacillati</taxon>
        <taxon>Actinomycetota</taxon>
        <taxon>Actinomycetes</taxon>
        <taxon>Propionibacteriales</taxon>
        <taxon>Nocardioidaceae</taxon>
        <taxon>Friedmanniella</taxon>
        <taxon>environmental samples</taxon>
    </lineage>
</organism>
<dbReference type="AlphaFoldDB" id="A0A6J4LJU7"/>
<accession>A0A6J4LJU7</accession>
<evidence type="ECO:0000313" key="2">
    <source>
        <dbReference type="EMBL" id="CAA9333660.1"/>
    </source>
</evidence>
<protein>
    <submittedName>
        <fullName evidence="2">Xylose isomerase</fullName>
        <ecNumber evidence="2">5.3.1.5</ecNumber>
    </submittedName>
</protein>
<feature type="compositionally biased region" description="Basic residues" evidence="1">
    <location>
        <begin position="166"/>
        <end position="178"/>
    </location>
</feature>
<keyword evidence="2" id="KW-0413">Isomerase</keyword>
<name>A0A6J4LJU7_9ACTN</name>
<feature type="compositionally biased region" description="Basic residues" evidence="1">
    <location>
        <begin position="1"/>
        <end position="10"/>
    </location>
</feature>
<proteinExistence type="predicted"/>
<dbReference type="EC" id="5.3.1.5" evidence="2"/>
<reference evidence="2" key="1">
    <citation type="submission" date="2020-02" db="EMBL/GenBank/DDBJ databases">
        <authorList>
            <person name="Meier V. D."/>
        </authorList>
    </citation>
    <scope>NUCLEOTIDE SEQUENCE</scope>
    <source>
        <strain evidence="2">AVDCRST_MAG48</strain>
    </source>
</reference>
<feature type="compositionally biased region" description="Basic residues" evidence="1">
    <location>
        <begin position="229"/>
        <end position="243"/>
    </location>
</feature>
<feature type="region of interest" description="Disordered" evidence="1">
    <location>
        <begin position="1"/>
        <end position="243"/>
    </location>
</feature>
<sequence>DPHPHPRRQVLLRPVDHRLGRPGPVRRREPRAPRRGRGRGEAERAGRLRADLPRQRPVPAGVHRRRAHRADRPAQGRPGVDRRRRPDGHHQPVQPPGLQGRGLHLQRPRRPPLRAAQGAEEHRPGRGAGCGDLRHVGRPRGQRVRRRQGRAGGAGPLPRGRQPAGRVRHRQGLRHALRHRAEAERAPRRHPAPDRGPRDGLHRDPRQAGAVRDKPRDRPRADGGPELHPRRRPGPRRRQALPH</sequence>
<feature type="non-terminal residue" evidence="2">
    <location>
        <position position="1"/>
    </location>
</feature>
<feature type="compositionally biased region" description="Basic residues" evidence="1">
    <location>
        <begin position="136"/>
        <end position="149"/>
    </location>
</feature>
<evidence type="ECO:0000256" key="1">
    <source>
        <dbReference type="SAM" id="MobiDB-lite"/>
    </source>
</evidence>